<gene>
    <name evidence="2" type="ORF">LLEC1_06790</name>
</gene>
<name>A0A179IEQ2_CORDF</name>
<feature type="compositionally biased region" description="Basic and acidic residues" evidence="1">
    <location>
        <begin position="123"/>
        <end position="147"/>
    </location>
</feature>
<keyword evidence="3" id="KW-1185">Reference proteome</keyword>
<accession>A0A179IEQ2</accession>
<dbReference type="EMBL" id="LUKN01001849">
    <property type="protein sequence ID" value="OAR00111.1"/>
    <property type="molecule type" value="Genomic_DNA"/>
</dbReference>
<evidence type="ECO:0000313" key="3">
    <source>
        <dbReference type="Proteomes" id="UP000243081"/>
    </source>
</evidence>
<dbReference type="OrthoDB" id="4866914at2759"/>
<dbReference type="Proteomes" id="UP000243081">
    <property type="component" value="Unassembled WGS sequence"/>
</dbReference>
<protein>
    <submittedName>
        <fullName evidence="2">Uncharacterized protein</fullName>
    </submittedName>
</protein>
<feature type="compositionally biased region" description="Acidic residues" evidence="1">
    <location>
        <begin position="279"/>
        <end position="288"/>
    </location>
</feature>
<dbReference type="AlphaFoldDB" id="A0A179IEQ2"/>
<evidence type="ECO:0000256" key="1">
    <source>
        <dbReference type="SAM" id="MobiDB-lite"/>
    </source>
</evidence>
<proteinExistence type="predicted"/>
<comment type="caution">
    <text evidence="2">The sequence shown here is derived from an EMBL/GenBank/DDBJ whole genome shotgun (WGS) entry which is preliminary data.</text>
</comment>
<feature type="region of interest" description="Disordered" evidence="1">
    <location>
        <begin position="123"/>
        <end position="151"/>
    </location>
</feature>
<dbReference type="OMA" id="DSSCAEM"/>
<sequence length="455" mass="50028">MDKAMLDWTAFLTDEPWFLPDPPPAGIELPDALPTNTETWPSQYDFLNCPWHPNPSVDCCWRRPLNDPFVGVEERVAGLGHFGIGFPEGHCPDTVPGSFTATHVELGRSSNFVETSILDRISSHGSDDGCFRDGADAKASNEDEGQKEQPVAISHPVELSQEEFEMPNVAMADCDRTAMIAPMSSGEHAADSDAILDLDIDRPKPVAAVACPTAVPEDQCTIYQHFLTQEIAERHADKTCEEEGGALAGPPVKAARGPGKYQRKRKFQTFDDSSGLLNAEEDDSDSDYTPDPRKKKRSRIMPTSTYKTPPATGKKPRKPKGKQVWYATSSSSARKIRVDTKKSTRDRVTGGAVATNYAPNVNYAPNANYARFTVIAKRARYALEASTIRPQPGSDYQDLKDVRNAFYGLQEEFKRVKQEATGGSRNVQQVVFADRAGDATFAEYATSAEMIIKIG</sequence>
<organism evidence="2 3">
    <name type="scientific">Cordyceps confragosa</name>
    <name type="common">Lecanicillium lecanii</name>
    <dbReference type="NCBI Taxonomy" id="2714763"/>
    <lineage>
        <taxon>Eukaryota</taxon>
        <taxon>Fungi</taxon>
        <taxon>Dikarya</taxon>
        <taxon>Ascomycota</taxon>
        <taxon>Pezizomycotina</taxon>
        <taxon>Sordariomycetes</taxon>
        <taxon>Hypocreomycetidae</taxon>
        <taxon>Hypocreales</taxon>
        <taxon>Cordycipitaceae</taxon>
        <taxon>Akanthomyces</taxon>
    </lineage>
</organism>
<reference evidence="2 3" key="1">
    <citation type="submission" date="2016-03" db="EMBL/GenBank/DDBJ databases">
        <title>Fine-scale spatial genetic structure of a fungal parasite of coffee scale insects.</title>
        <authorList>
            <person name="Jackson D."/>
            <person name="Zemenick K.A."/>
            <person name="Malloure B."/>
            <person name="Quandt C.A."/>
            <person name="James T.Y."/>
        </authorList>
    </citation>
    <scope>NUCLEOTIDE SEQUENCE [LARGE SCALE GENOMIC DNA]</scope>
    <source>
        <strain evidence="2 3">UM487</strain>
    </source>
</reference>
<evidence type="ECO:0000313" key="2">
    <source>
        <dbReference type="EMBL" id="OAR00111.1"/>
    </source>
</evidence>
<feature type="region of interest" description="Disordered" evidence="1">
    <location>
        <begin position="242"/>
        <end position="323"/>
    </location>
</feature>